<gene>
    <name evidence="2" type="ORF">E2562_019404</name>
</gene>
<sequence length="118" mass="13086">MGPVDEVDMGTVRTRDIVRIKVGTVDLGILPIALVLTTPKKLMYEATFQLEQVVEAGWFAGKNQGKRSAEEDTSVEDLRKQTHASKKMREEGQSSKIPEAPEMKGKRAGEAMLKQLTE</sequence>
<dbReference type="OrthoDB" id="671874at2759"/>
<protein>
    <submittedName>
        <fullName evidence="2">Uncharacterized protein</fullName>
    </submittedName>
</protein>
<accession>A0A6G1DL29</accession>
<feature type="region of interest" description="Disordered" evidence="1">
    <location>
        <begin position="61"/>
        <end position="118"/>
    </location>
</feature>
<comment type="caution">
    <text evidence="2">The sequence shown here is derived from an EMBL/GenBank/DDBJ whole genome shotgun (WGS) entry which is preliminary data.</text>
</comment>
<evidence type="ECO:0000256" key="1">
    <source>
        <dbReference type="SAM" id="MobiDB-lite"/>
    </source>
</evidence>
<evidence type="ECO:0000313" key="3">
    <source>
        <dbReference type="Proteomes" id="UP000479710"/>
    </source>
</evidence>
<name>A0A6G1DL29_9ORYZ</name>
<proteinExistence type="predicted"/>
<feature type="compositionally biased region" description="Basic and acidic residues" evidence="1">
    <location>
        <begin position="87"/>
        <end position="109"/>
    </location>
</feature>
<dbReference type="EMBL" id="SPHZ02000006">
    <property type="protein sequence ID" value="KAF0912814.1"/>
    <property type="molecule type" value="Genomic_DNA"/>
</dbReference>
<dbReference type="AlphaFoldDB" id="A0A6G1DL29"/>
<reference evidence="2 3" key="1">
    <citation type="submission" date="2019-11" db="EMBL/GenBank/DDBJ databases">
        <title>Whole genome sequence of Oryza granulata.</title>
        <authorList>
            <person name="Li W."/>
        </authorList>
    </citation>
    <scope>NUCLEOTIDE SEQUENCE [LARGE SCALE GENOMIC DNA]</scope>
    <source>
        <strain evidence="3">cv. Menghai</strain>
        <tissue evidence="2">Leaf</tissue>
    </source>
</reference>
<evidence type="ECO:0000313" key="2">
    <source>
        <dbReference type="EMBL" id="KAF0912814.1"/>
    </source>
</evidence>
<keyword evidence="3" id="KW-1185">Reference proteome</keyword>
<dbReference type="Proteomes" id="UP000479710">
    <property type="component" value="Unassembled WGS sequence"/>
</dbReference>
<organism evidence="2 3">
    <name type="scientific">Oryza meyeriana var. granulata</name>
    <dbReference type="NCBI Taxonomy" id="110450"/>
    <lineage>
        <taxon>Eukaryota</taxon>
        <taxon>Viridiplantae</taxon>
        <taxon>Streptophyta</taxon>
        <taxon>Embryophyta</taxon>
        <taxon>Tracheophyta</taxon>
        <taxon>Spermatophyta</taxon>
        <taxon>Magnoliopsida</taxon>
        <taxon>Liliopsida</taxon>
        <taxon>Poales</taxon>
        <taxon>Poaceae</taxon>
        <taxon>BOP clade</taxon>
        <taxon>Oryzoideae</taxon>
        <taxon>Oryzeae</taxon>
        <taxon>Oryzinae</taxon>
        <taxon>Oryza</taxon>
        <taxon>Oryza meyeriana</taxon>
    </lineage>
</organism>